<reference evidence="3" key="1">
    <citation type="submission" date="2016-06" db="UniProtKB">
        <authorList>
            <consortium name="WormBaseParasite"/>
        </authorList>
    </citation>
    <scope>IDENTIFICATION</scope>
</reference>
<dbReference type="WBParaSite" id="GPUH_0000668001-mRNA-1">
    <property type="protein sequence ID" value="GPUH_0000668001-mRNA-1"/>
    <property type="gene ID" value="GPUH_0000668001"/>
</dbReference>
<gene>
    <name evidence="1" type="ORF">GPUH_LOCUS6670</name>
</gene>
<sequence length="176" mass="19519">MSSVNPHHWQIRDSCPAFSSAADSLTAANETCPVLFSLCFFSLQSSLANKLKFAELQAFKERFEKGEGDIQVEKTEIDIRAGDLSDIKSAFERADDDSDMTPEERAELKKKHIEEEFLRYKLARRAAAQREAAEKAAGEEGGGVEAGADIEVGTIKDRFETGEAFKAEHKGLSFMH</sequence>
<evidence type="ECO:0000313" key="1">
    <source>
        <dbReference type="EMBL" id="VDK55566.1"/>
    </source>
</evidence>
<name>A0A183DD80_9BILA</name>
<keyword evidence="2" id="KW-1185">Reference proteome</keyword>
<reference evidence="1 2" key="2">
    <citation type="submission" date="2018-11" db="EMBL/GenBank/DDBJ databases">
        <authorList>
            <consortium name="Pathogen Informatics"/>
        </authorList>
    </citation>
    <scope>NUCLEOTIDE SEQUENCE [LARGE SCALE GENOMIC DNA]</scope>
</reference>
<proteinExistence type="predicted"/>
<dbReference type="EMBL" id="UYRT01016033">
    <property type="protein sequence ID" value="VDK55566.1"/>
    <property type="molecule type" value="Genomic_DNA"/>
</dbReference>
<evidence type="ECO:0000313" key="2">
    <source>
        <dbReference type="Proteomes" id="UP000271098"/>
    </source>
</evidence>
<dbReference type="Proteomes" id="UP000271098">
    <property type="component" value="Unassembled WGS sequence"/>
</dbReference>
<organism evidence="3">
    <name type="scientific">Gongylonema pulchrum</name>
    <dbReference type="NCBI Taxonomy" id="637853"/>
    <lineage>
        <taxon>Eukaryota</taxon>
        <taxon>Metazoa</taxon>
        <taxon>Ecdysozoa</taxon>
        <taxon>Nematoda</taxon>
        <taxon>Chromadorea</taxon>
        <taxon>Rhabditida</taxon>
        <taxon>Spirurina</taxon>
        <taxon>Spiruromorpha</taxon>
        <taxon>Spiruroidea</taxon>
        <taxon>Gongylonematidae</taxon>
        <taxon>Gongylonema</taxon>
    </lineage>
</organism>
<accession>A0A183DD80</accession>
<evidence type="ECO:0000313" key="3">
    <source>
        <dbReference type="WBParaSite" id="GPUH_0000668001-mRNA-1"/>
    </source>
</evidence>
<dbReference type="OrthoDB" id="1679758at2759"/>
<dbReference type="AlphaFoldDB" id="A0A183DD80"/>
<protein>
    <submittedName>
        <fullName evidence="3">FAM192A_Fyv6_N domain-containing protein</fullName>
    </submittedName>
</protein>